<feature type="region of interest" description="Disordered" evidence="2">
    <location>
        <begin position="553"/>
        <end position="757"/>
    </location>
</feature>
<evidence type="ECO:0000256" key="2">
    <source>
        <dbReference type="SAM" id="MobiDB-lite"/>
    </source>
</evidence>
<feature type="region of interest" description="Disordered" evidence="2">
    <location>
        <begin position="978"/>
        <end position="1002"/>
    </location>
</feature>
<feature type="compositionally biased region" description="Basic and acidic residues" evidence="2">
    <location>
        <begin position="919"/>
        <end position="928"/>
    </location>
</feature>
<dbReference type="EMBL" id="CADEPI010000256">
    <property type="protein sequence ID" value="CAB3382081.1"/>
    <property type="molecule type" value="Genomic_DNA"/>
</dbReference>
<keyword evidence="4" id="KW-1185">Reference proteome</keyword>
<keyword evidence="1" id="KW-0175">Coiled coil</keyword>
<evidence type="ECO:0000313" key="4">
    <source>
        <dbReference type="Proteomes" id="UP000494165"/>
    </source>
</evidence>
<feature type="compositionally biased region" description="Basic and acidic residues" evidence="2">
    <location>
        <begin position="720"/>
        <end position="732"/>
    </location>
</feature>
<protein>
    <recommendedName>
        <fullName evidence="5">Synaptonemal complex protein 2 Spt16M-like domain-containing protein</fullName>
    </recommendedName>
</protein>
<evidence type="ECO:0008006" key="5">
    <source>
        <dbReference type="Google" id="ProtNLM"/>
    </source>
</evidence>
<sequence>MAPPTLEDLHKLAVDVDRAKSYDARLLHRLEESADWLFPEATMNKSTALEIIPDLALKLLRLIAKSSRVQELRNDRDRLVKILWDSVRRHSEIPVLSITNLMNIFRECNEKHMRVRTYLLEVSIKPLLSYGSIKHECEKAREALEVLNMLLQGATRELRSTLRERFPKETKSLVNYMINCGDYSVQEVVAETLTRLAPGDVREKLVDRWFGDFPKEAKEAFVNFGKLHFEIELQTFLYPINSKFCTQVHPFVCSRLVFNGDKMYKSECQEKLYINFSLGTKMISFLAVLKKEPVDDEHNPLRRIEISVSSVKEAAWIGTAKYEMYKALSFKFEATPGQVVHVLMMMREVDDDTMIYLFGDKLKFKKDDITADMIRLSQTLLDQTKTPKLTQHEDHDAAQYMIKDRTDSPWTENYSQSSSCWGPSEPPAPTEEKVKSVKRQATPVSAKRPPRDHSPGKSTYADYLTVADSDESLNGFLKAEERGAWEESKATPVAEKAAQKVAATPAILSEAKVQFAGHTPANVDSNLMATPAQTQEAGTRSDKQTPAVVARRISTPAPLPKPIISAVIPTPAASRAIPKRQSTPAPNKADDLSDEEENERPAIRRNATPAGKPKQVLRRSLNAQQSVEPDTEMEEIPLSLRVPAKKKAARKPRARKPPAKPKKAAQPRTRKPPLRNRSPKDESKYSKLDVEIKSPQESAMDVDQQLQVNAPVKRKVPQKAKAEEDSTMDKRLKVSTSKQQKTYSRKPVFPKFNTAGSFRSHDSVFDELVNSVAAPDMKPVQFVNPQRPKCEEVAEVPAEPRLFEDMDFSGVEVRQSGLNVEPKSGAKKKKPSVQNQNKRQTKGRNPAPKPPVRTSQVTHHGDQIEENVTNKKESSANQKRVASEKKLDPRFLSSEQVQMELDESDNDVVVLSPPKPPKPRNEKPLVKDDVEKIVRTKRVRQSKLDMEGDYGFDGLFRPDDSADEEECPAPYLDLTEVAEGGMTADKKSKTPRAKKPASEDSFDSMFKMLNLKNEEAMEQKIEENRQKMVRRLENLYVTYTQEETPKDERVKLVLEMRAELKQALEEEKKRCQEYDDVITLASNIKAGMECLLAAQGASQEPDRSGRVLRLKKLGADLKQATTSALAEDKAKFEAEREKIVEEANTGLAQIFKNQMQEIATKIQSVFKRAK</sequence>
<organism evidence="3 4">
    <name type="scientific">Cloeon dipterum</name>
    <dbReference type="NCBI Taxonomy" id="197152"/>
    <lineage>
        <taxon>Eukaryota</taxon>
        <taxon>Metazoa</taxon>
        <taxon>Ecdysozoa</taxon>
        <taxon>Arthropoda</taxon>
        <taxon>Hexapoda</taxon>
        <taxon>Insecta</taxon>
        <taxon>Pterygota</taxon>
        <taxon>Palaeoptera</taxon>
        <taxon>Ephemeroptera</taxon>
        <taxon>Pisciforma</taxon>
        <taxon>Baetidae</taxon>
        <taxon>Cloeon</taxon>
    </lineage>
</organism>
<accession>A0A8S1DV88</accession>
<proteinExistence type="predicted"/>
<dbReference type="AlphaFoldDB" id="A0A8S1DV88"/>
<feature type="region of interest" description="Disordered" evidence="2">
    <location>
        <begin position="813"/>
        <end position="928"/>
    </location>
</feature>
<feature type="coiled-coil region" evidence="1">
    <location>
        <begin position="1011"/>
        <end position="1077"/>
    </location>
</feature>
<feature type="region of interest" description="Disordered" evidence="2">
    <location>
        <begin position="406"/>
        <end position="459"/>
    </location>
</feature>
<gene>
    <name evidence="3" type="ORF">CLODIP_2_CD13186</name>
</gene>
<evidence type="ECO:0000313" key="3">
    <source>
        <dbReference type="EMBL" id="CAB3382081.1"/>
    </source>
</evidence>
<feature type="compositionally biased region" description="Basic and acidic residues" evidence="2">
    <location>
        <begin position="859"/>
        <end position="874"/>
    </location>
</feature>
<evidence type="ECO:0000256" key="1">
    <source>
        <dbReference type="SAM" id="Coils"/>
    </source>
</evidence>
<feature type="coiled-coil region" evidence="1">
    <location>
        <begin position="137"/>
        <end position="164"/>
    </location>
</feature>
<comment type="caution">
    <text evidence="3">The sequence shown here is derived from an EMBL/GenBank/DDBJ whole genome shotgun (WGS) entry which is preliminary data.</text>
</comment>
<feature type="compositionally biased region" description="Basic and acidic residues" evidence="2">
    <location>
        <begin position="678"/>
        <end position="694"/>
    </location>
</feature>
<feature type="compositionally biased region" description="Polar residues" evidence="2">
    <location>
        <begin position="408"/>
        <end position="421"/>
    </location>
</feature>
<feature type="compositionally biased region" description="Basic residues" evidence="2">
    <location>
        <begin position="643"/>
        <end position="674"/>
    </location>
</feature>
<dbReference type="Proteomes" id="UP000494165">
    <property type="component" value="Unassembled WGS sequence"/>
</dbReference>
<reference evidence="3 4" key="1">
    <citation type="submission" date="2020-04" db="EMBL/GenBank/DDBJ databases">
        <authorList>
            <person name="Alioto T."/>
            <person name="Alioto T."/>
            <person name="Gomez Garrido J."/>
        </authorList>
    </citation>
    <scope>NUCLEOTIDE SEQUENCE [LARGE SCALE GENOMIC DNA]</scope>
</reference>
<name>A0A8S1DV88_9INSE</name>